<accession>A0A9W6WIX3</accession>
<evidence type="ECO:0000313" key="4">
    <source>
        <dbReference type="EMBL" id="GME72811.1"/>
    </source>
</evidence>
<dbReference type="Proteomes" id="UP001165120">
    <property type="component" value="Unassembled WGS sequence"/>
</dbReference>
<name>A0A9W6WIX3_CANBO</name>
<gene>
    <name evidence="4" type="ORF">Cboi02_000377000</name>
</gene>
<comment type="similarity">
    <text evidence="1">Belongs to the short-chain dehydrogenases/reductases (SDR) family.</text>
</comment>
<reference evidence="4" key="1">
    <citation type="submission" date="2023-04" db="EMBL/GenBank/DDBJ databases">
        <title>Candida boidinii NBRC 10035.</title>
        <authorList>
            <person name="Ichikawa N."/>
            <person name="Sato H."/>
            <person name="Tonouchi N."/>
        </authorList>
    </citation>
    <scope>NUCLEOTIDE SEQUENCE</scope>
    <source>
        <strain evidence="4">NBRC 10035</strain>
    </source>
</reference>
<dbReference type="GO" id="GO:0016616">
    <property type="term" value="F:oxidoreductase activity, acting on the CH-OH group of donors, NAD or NADP as acceptor"/>
    <property type="evidence" value="ECO:0007669"/>
    <property type="project" value="TreeGrafter"/>
</dbReference>
<evidence type="ECO:0000256" key="3">
    <source>
        <dbReference type="ARBA" id="ARBA00023002"/>
    </source>
</evidence>
<dbReference type="PRINTS" id="PR00081">
    <property type="entry name" value="GDHRDH"/>
</dbReference>
<comment type="caution">
    <text evidence="4">The sequence shown here is derived from an EMBL/GenBank/DDBJ whole genome shotgun (WGS) entry which is preliminary data.</text>
</comment>
<keyword evidence="5" id="KW-1185">Reference proteome</keyword>
<proteinExistence type="inferred from homology"/>
<dbReference type="InterPro" id="IPR020904">
    <property type="entry name" value="Sc_DH/Rdtase_CS"/>
</dbReference>
<evidence type="ECO:0000256" key="2">
    <source>
        <dbReference type="ARBA" id="ARBA00022857"/>
    </source>
</evidence>
<dbReference type="PANTHER" id="PTHR24322">
    <property type="entry name" value="PKSB"/>
    <property type="match status" value="1"/>
</dbReference>
<dbReference type="AlphaFoldDB" id="A0A9W6WIX3"/>
<dbReference type="EMBL" id="BSXN01001371">
    <property type="protein sequence ID" value="GME72811.1"/>
    <property type="molecule type" value="Genomic_DNA"/>
</dbReference>
<dbReference type="SUPFAM" id="SSF51735">
    <property type="entry name" value="NAD(P)-binding Rossmann-fold domains"/>
    <property type="match status" value="1"/>
</dbReference>
<keyword evidence="2" id="KW-0521">NADP</keyword>
<evidence type="ECO:0000313" key="5">
    <source>
        <dbReference type="Proteomes" id="UP001165120"/>
    </source>
</evidence>
<evidence type="ECO:0000256" key="1">
    <source>
        <dbReference type="ARBA" id="ARBA00006484"/>
    </source>
</evidence>
<dbReference type="PANTHER" id="PTHR24322:SF736">
    <property type="entry name" value="RETINOL DEHYDROGENASE 10"/>
    <property type="match status" value="1"/>
</dbReference>
<sequence length="316" mass="35612">MTVLEQSINIHLRLADFEKYQFNGIRTGKGLNILVTGGCNGLGYSLVRALLHSGLKINKIVIVDISDLPNILKDESVIKYFKCDVSDTTAFKELFQIMVDKLKDEEDDCFRIDFVFNNAGVRQDKGLLDLEDSEIDNIFRINFFAPLGLTKLVIGNHIKNQTKREVKSNDMPVDRLHITTISSVLAFMGPKNLSIYASSKAALGTMIESLSHEVNVSHPEIIFNTIYPGQLTSKMFSDVKPSKEFLSPMIDVVLLADRIVDMTFRLGIRGVFFCPFYARVLPAIRSLPNSISEGLRKFSRMDQQIKPISLEENKSQ</sequence>
<organism evidence="4 5">
    <name type="scientific">Candida boidinii</name>
    <name type="common">Yeast</name>
    <dbReference type="NCBI Taxonomy" id="5477"/>
    <lineage>
        <taxon>Eukaryota</taxon>
        <taxon>Fungi</taxon>
        <taxon>Dikarya</taxon>
        <taxon>Ascomycota</taxon>
        <taxon>Saccharomycotina</taxon>
        <taxon>Pichiomycetes</taxon>
        <taxon>Pichiales</taxon>
        <taxon>Pichiaceae</taxon>
        <taxon>Ogataea</taxon>
        <taxon>Ogataea/Candida clade</taxon>
    </lineage>
</organism>
<dbReference type="Gene3D" id="3.40.50.720">
    <property type="entry name" value="NAD(P)-binding Rossmann-like Domain"/>
    <property type="match status" value="1"/>
</dbReference>
<protein>
    <submittedName>
        <fullName evidence="4">Unnamed protein product</fullName>
    </submittedName>
</protein>
<dbReference type="PROSITE" id="PS00061">
    <property type="entry name" value="ADH_SHORT"/>
    <property type="match status" value="1"/>
</dbReference>
<dbReference type="InterPro" id="IPR002347">
    <property type="entry name" value="SDR_fam"/>
</dbReference>
<dbReference type="Pfam" id="PF00106">
    <property type="entry name" value="adh_short"/>
    <property type="match status" value="1"/>
</dbReference>
<dbReference type="InterPro" id="IPR036291">
    <property type="entry name" value="NAD(P)-bd_dom_sf"/>
</dbReference>
<keyword evidence="3" id="KW-0560">Oxidoreductase</keyword>